<gene>
    <name evidence="1" type="ORF">DCF15_16465</name>
</gene>
<name>A0A2W4YSF6_9CYAN</name>
<dbReference type="Proteomes" id="UP000249794">
    <property type="component" value="Unassembled WGS sequence"/>
</dbReference>
<evidence type="ECO:0000313" key="1">
    <source>
        <dbReference type="EMBL" id="PZO49911.1"/>
    </source>
</evidence>
<proteinExistence type="predicted"/>
<reference evidence="2" key="1">
    <citation type="submission" date="2018-04" db="EMBL/GenBank/DDBJ databases">
        <authorList>
            <person name="Cornet L."/>
        </authorList>
    </citation>
    <scope>NUCLEOTIDE SEQUENCE [LARGE SCALE GENOMIC DNA]</scope>
</reference>
<sequence length="60" mass="6980">MGLLYRLVWLDRFIGDRPNQYSINIEALLPRLAVFLERKFCLEFCLGSSPFASAPFKSRL</sequence>
<reference evidence="1 2" key="2">
    <citation type="submission" date="2018-06" db="EMBL/GenBank/DDBJ databases">
        <title>Metagenomic assembly of (sub)arctic Cyanobacteria and their associated microbiome from non-axenic cultures.</title>
        <authorList>
            <person name="Baurain D."/>
        </authorList>
    </citation>
    <scope>NUCLEOTIDE SEQUENCE [LARGE SCALE GENOMIC DNA]</scope>
    <source>
        <strain evidence="1">ULC027bin1</strain>
    </source>
</reference>
<dbReference type="AlphaFoldDB" id="A0A2W4YSF6"/>
<comment type="caution">
    <text evidence="1">The sequence shown here is derived from an EMBL/GenBank/DDBJ whole genome shotgun (WGS) entry which is preliminary data.</text>
</comment>
<accession>A0A2W4YSF6</accession>
<organism evidence="1 2">
    <name type="scientific">Phormidesmis priestleyi</name>
    <dbReference type="NCBI Taxonomy" id="268141"/>
    <lineage>
        <taxon>Bacteria</taxon>
        <taxon>Bacillati</taxon>
        <taxon>Cyanobacteriota</taxon>
        <taxon>Cyanophyceae</taxon>
        <taxon>Leptolyngbyales</taxon>
        <taxon>Leptolyngbyaceae</taxon>
        <taxon>Phormidesmis</taxon>
    </lineage>
</organism>
<dbReference type="EMBL" id="QBMP01000201">
    <property type="protein sequence ID" value="PZO49911.1"/>
    <property type="molecule type" value="Genomic_DNA"/>
</dbReference>
<evidence type="ECO:0000313" key="2">
    <source>
        <dbReference type="Proteomes" id="UP000249794"/>
    </source>
</evidence>
<protein>
    <submittedName>
        <fullName evidence="1">Uncharacterized protein</fullName>
    </submittedName>
</protein>